<comment type="caution">
    <text evidence="2">The sequence shown here is derived from an EMBL/GenBank/DDBJ whole genome shotgun (WGS) entry which is preliminary data.</text>
</comment>
<evidence type="ECO:0000313" key="2">
    <source>
        <dbReference type="EMBL" id="KAJ6417076.1"/>
    </source>
</evidence>
<dbReference type="EMBL" id="JAPFFJ010000011">
    <property type="protein sequence ID" value="KAJ6417076.1"/>
    <property type="molecule type" value="Genomic_DNA"/>
</dbReference>
<sequence length="212" mass="21391">MNDKVVLGLSSPSIRKPLMPVSFPPSLALDQQPTVKPPSSKIKNLGTIPVGPLDACHPNQPPLHAPSLSAEVASSADDSEVEESSSGDSDDDLCDSSELGPKEVPISSPPAANGATSPVSSPRAADAATKVVGSTPGSGMPPSVSAVESVGRVEFSSSCSDPMFAEVAAAMGGWETVKKKKHNSRNGKQAVAMGDGSEMVGLADPLASGGFS</sequence>
<keyword evidence="3" id="KW-1185">Reference proteome</keyword>
<proteinExistence type="predicted"/>
<organism evidence="2 3">
    <name type="scientific">Salix udensis</name>
    <dbReference type="NCBI Taxonomy" id="889485"/>
    <lineage>
        <taxon>Eukaryota</taxon>
        <taxon>Viridiplantae</taxon>
        <taxon>Streptophyta</taxon>
        <taxon>Embryophyta</taxon>
        <taxon>Tracheophyta</taxon>
        <taxon>Spermatophyta</taxon>
        <taxon>Magnoliopsida</taxon>
        <taxon>eudicotyledons</taxon>
        <taxon>Gunneridae</taxon>
        <taxon>Pentapetalae</taxon>
        <taxon>rosids</taxon>
        <taxon>fabids</taxon>
        <taxon>Malpighiales</taxon>
        <taxon>Salicaceae</taxon>
        <taxon>Saliceae</taxon>
        <taxon>Salix</taxon>
    </lineage>
</organism>
<accession>A0AAD6K501</accession>
<name>A0AAD6K501_9ROSI</name>
<feature type="compositionally biased region" description="Acidic residues" evidence="1">
    <location>
        <begin position="77"/>
        <end position="95"/>
    </location>
</feature>
<reference evidence="2 3" key="1">
    <citation type="journal article" date="2023" name="Int. J. Mol. Sci.">
        <title>De Novo Assembly and Annotation of 11 Diverse Shrub Willow (Salix) Genomes Reveals Novel Gene Organization in Sex-Linked Regions.</title>
        <authorList>
            <person name="Hyden B."/>
            <person name="Feng K."/>
            <person name="Yates T.B."/>
            <person name="Jawdy S."/>
            <person name="Cereghino C."/>
            <person name="Smart L.B."/>
            <person name="Muchero W."/>
        </authorList>
    </citation>
    <scope>NUCLEOTIDE SEQUENCE [LARGE SCALE GENOMIC DNA]</scope>
    <source>
        <tissue evidence="2">Shoot tip</tissue>
    </source>
</reference>
<protein>
    <submittedName>
        <fullName evidence="2">Uncharacterized protein</fullName>
    </submittedName>
</protein>
<feature type="compositionally biased region" description="Low complexity" evidence="1">
    <location>
        <begin position="67"/>
        <end position="76"/>
    </location>
</feature>
<evidence type="ECO:0000313" key="3">
    <source>
        <dbReference type="Proteomes" id="UP001162972"/>
    </source>
</evidence>
<gene>
    <name evidence="2" type="ORF">OIU84_002882</name>
</gene>
<feature type="non-terminal residue" evidence="2">
    <location>
        <position position="212"/>
    </location>
</feature>
<dbReference type="AlphaFoldDB" id="A0AAD6K501"/>
<feature type="region of interest" description="Disordered" evidence="1">
    <location>
        <begin position="1"/>
        <end position="145"/>
    </location>
</feature>
<evidence type="ECO:0000256" key="1">
    <source>
        <dbReference type="SAM" id="MobiDB-lite"/>
    </source>
</evidence>
<dbReference type="Proteomes" id="UP001162972">
    <property type="component" value="Chromosome 11"/>
</dbReference>